<keyword evidence="1" id="KW-0560">Oxidoreductase</keyword>
<dbReference type="InterPro" id="IPR050268">
    <property type="entry name" value="NADH-dep_flavin_reductase"/>
</dbReference>
<keyword evidence="5" id="KW-1185">Reference proteome</keyword>
<dbReference type="PANTHER" id="PTHR30466">
    <property type="entry name" value="FLAVIN REDUCTASE"/>
    <property type="match status" value="1"/>
</dbReference>
<protein>
    <submittedName>
        <fullName evidence="4">Flavin reductase (DIM6/NTAB) family NADH-FMN oxidoreductase RutF</fullName>
    </submittedName>
</protein>
<reference evidence="4 5" key="1">
    <citation type="submission" date="2020-08" db="EMBL/GenBank/DDBJ databases">
        <title>Sequencing the genomes of 1000 actinobacteria strains.</title>
        <authorList>
            <person name="Klenk H.-P."/>
        </authorList>
    </citation>
    <scope>NUCLEOTIDE SEQUENCE [LARGE SCALE GENOMIC DNA]</scope>
    <source>
        <strain evidence="4 5">DSM 44551</strain>
    </source>
</reference>
<name>A0A7W8VBN5_9ACTN</name>
<evidence type="ECO:0000256" key="2">
    <source>
        <dbReference type="SAM" id="MobiDB-lite"/>
    </source>
</evidence>
<feature type="domain" description="Flavin reductase like" evidence="3">
    <location>
        <begin position="33"/>
        <end position="178"/>
    </location>
</feature>
<dbReference type="InterPro" id="IPR012349">
    <property type="entry name" value="Split_barrel_FMN-bd"/>
</dbReference>
<dbReference type="PANTHER" id="PTHR30466:SF1">
    <property type="entry name" value="FMN REDUCTASE (NADH) RUTF"/>
    <property type="match status" value="1"/>
</dbReference>
<accession>A0A7W8VBN5</accession>
<dbReference type="GO" id="GO:0010181">
    <property type="term" value="F:FMN binding"/>
    <property type="evidence" value="ECO:0007669"/>
    <property type="project" value="InterPro"/>
</dbReference>
<proteinExistence type="predicted"/>
<dbReference type="Pfam" id="PF01613">
    <property type="entry name" value="Flavin_Reduct"/>
    <property type="match status" value="1"/>
</dbReference>
<dbReference type="EMBL" id="JACHDB010000001">
    <property type="protein sequence ID" value="MBB5430059.1"/>
    <property type="molecule type" value="Genomic_DNA"/>
</dbReference>
<dbReference type="SUPFAM" id="SSF50475">
    <property type="entry name" value="FMN-binding split barrel"/>
    <property type="match status" value="1"/>
</dbReference>
<gene>
    <name evidence="4" type="ORF">HDA36_000143</name>
</gene>
<sequence>MSTAQTISPPTARDPHAPTASTGMGADRFRSLLSQHAAGVVIVTADVSGEPVGLTATSFTSVSLSPPLVAFYIADSSRTWPRLRKAGVFAVHLLGEEQRDLAVRFAAKDTDRFAPPTVWSRGAENVPLLDGTAAHLVCRRHDSRLIGDHWLVVGEVEHGYQLGDPAPPLLYHRGSFGGFAPLG</sequence>
<organism evidence="4 5">
    <name type="scientific">Nocardiopsis composta</name>
    <dbReference type="NCBI Taxonomy" id="157465"/>
    <lineage>
        <taxon>Bacteria</taxon>
        <taxon>Bacillati</taxon>
        <taxon>Actinomycetota</taxon>
        <taxon>Actinomycetes</taxon>
        <taxon>Streptosporangiales</taxon>
        <taxon>Nocardiopsidaceae</taxon>
        <taxon>Nocardiopsis</taxon>
    </lineage>
</organism>
<dbReference type="GO" id="GO:0006208">
    <property type="term" value="P:pyrimidine nucleobase catabolic process"/>
    <property type="evidence" value="ECO:0007669"/>
    <property type="project" value="TreeGrafter"/>
</dbReference>
<comment type="caution">
    <text evidence="4">The sequence shown here is derived from an EMBL/GenBank/DDBJ whole genome shotgun (WGS) entry which is preliminary data.</text>
</comment>
<dbReference type="SMART" id="SM00903">
    <property type="entry name" value="Flavin_Reduct"/>
    <property type="match status" value="1"/>
</dbReference>
<feature type="region of interest" description="Disordered" evidence="2">
    <location>
        <begin position="1"/>
        <end position="24"/>
    </location>
</feature>
<evidence type="ECO:0000313" key="4">
    <source>
        <dbReference type="EMBL" id="MBB5430059.1"/>
    </source>
</evidence>
<evidence type="ECO:0000256" key="1">
    <source>
        <dbReference type="ARBA" id="ARBA00023002"/>
    </source>
</evidence>
<dbReference type="GO" id="GO:0042602">
    <property type="term" value="F:riboflavin reductase (NADPH) activity"/>
    <property type="evidence" value="ECO:0007669"/>
    <property type="project" value="TreeGrafter"/>
</dbReference>
<dbReference type="RefSeq" id="WP_184387647.1">
    <property type="nucleotide sequence ID" value="NZ_BAAAJD010000107.1"/>
</dbReference>
<dbReference type="AlphaFoldDB" id="A0A7W8VBN5"/>
<dbReference type="InterPro" id="IPR002563">
    <property type="entry name" value="Flavin_Rdtase-like_dom"/>
</dbReference>
<evidence type="ECO:0000313" key="5">
    <source>
        <dbReference type="Proteomes" id="UP000572635"/>
    </source>
</evidence>
<dbReference type="Proteomes" id="UP000572635">
    <property type="component" value="Unassembled WGS sequence"/>
</dbReference>
<dbReference type="Gene3D" id="2.30.110.10">
    <property type="entry name" value="Electron Transport, Fmn-binding Protein, Chain A"/>
    <property type="match status" value="1"/>
</dbReference>
<evidence type="ECO:0000259" key="3">
    <source>
        <dbReference type="SMART" id="SM00903"/>
    </source>
</evidence>